<sequence>MSDTDTIRVPKARLREVKQEIDDLQAERDRLRADLAALREEHENLRAHLTGSIREIAKLKEQAGA</sequence>
<dbReference type="Gene3D" id="6.10.250.3110">
    <property type="match status" value="1"/>
</dbReference>
<organism evidence="2 3">
    <name type="scientific">Rubricoccus marinus</name>
    <dbReference type="NCBI Taxonomy" id="716817"/>
    <lineage>
        <taxon>Bacteria</taxon>
        <taxon>Pseudomonadati</taxon>
        <taxon>Rhodothermota</taxon>
        <taxon>Rhodothermia</taxon>
        <taxon>Rhodothermales</taxon>
        <taxon>Rubricoccaceae</taxon>
        <taxon>Rubricoccus</taxon>
    </lineage>
</organism>
<accession>A0A259U1C7</accession>
<keyword evidence="1" id="KW-0175">Coiled coil</keyword>
<dbReference type="RefSeq" id="WP_094549552.1">
    <property type="nucleotide sequence ID" value="NZ_MQWB01000001.1"/>
</dbReference>
<proteinExistence type="predicted"/>
<evidence type="ECO:0008006" key="4">
    <source>
        <dbReference type="Google" id="ProtNLM"/>
    </source>
</evidence>
<keyword evidence="3" id="KW-1185">Reference proteome</keyword>
<feature type="coiled-coil region" evidence="1">
    <location>
        <begin position="7"/>
        <end position="62"/>
    </location>
</feature>
<protein>
    <recommendedName>
        <fullName evidence="4">Cell division protein ZapB</fullName>
    </recommendedName>
</protein>
<evidence type="ECO:0000313" key="3">
    <source>
        <dbReference type="Proteomes" id="UP000216446"/>
    </source>
</evidence>
<dbReference type="SUPFAM" id="SSF75704">
    <property type="entry name" value="Mitotic arrest deficient-like 1, Mad1"/>
    <property type="match status" value="1"/>
</dbReference>
<dbReference type="EMBL" id="MQWB01000001">
    <property type="protein sequence ID" value="OZC03792.1"/>
    <property type="molecule type" value="Genomic_DNA"/>
</dbReference>
<name>A0A259U1C7_9BACT</name>
<evidence type="ECO:0000313" key="2">
    <source>
        <dbReference type="EMBL" id="OZC03792.1"/>
    </source>
</evidence>
<reference evidence="2 3" key="1">
    <citation type="submission" date="2016-11" db="EMBL/GenBank/DDBJ databases">
        <title>Study of marine rhodopsin-containing bacteria.</title>
        <authorList>
            <person name="Yoshizawa S."/>
            <person name="Kumagai Y."/>
            <person name="Kogure K."/>
        </authorList>
    </citation>
    <scope>NUCLEOTIDE SEQUENCE [LARGE SCALE GENOMIC DNA]</scope>
    <source>
        <strain evidence="2 3">SG-29</strain>
    </source>
</reference>
<dbReference type="InParanoid" id="A0A259U1C7"/>
<dbReference type="Proteomes" id="UP000216446">
    <property type="component" value="Unassembled WGS sequence"/>
</dbReference>
<gene>
    <name evidence="2" type="ORF">BSZ36_12835</name>
</gene>
<comment type="caution">
    <text evidence="2">The sequence shown here is derived from an EMBL/GenBank/DDBJ whole genome shotgun (WGS) entry which is preliminary data.</text>
</comment>
<dbReference type="AlphaFoldDB" id="A0A259U1C7"/>
<evidence type="ECO:0000256" key="1">
    <source>
        <dbReference type="SAM" id="Coils"/>
    </source>
</evidence>